<dbReference type="Proteomes" id="UP000000420">
    <property type="component" value="Chromosome"/>
</dbReference>
<gene>
    <name evidence="1" type="ordered locus">XC_4017</name>
</gene>
<dbReference type="SUPFAM" id="SSF103196">
    <property type="entry name" value="Roadblock/LC7 domain"/>
    <property type="match status" value="1"/>
</dbReference>
<dbReference type="Gene3D" id="3.30.450.30">
    <property type="entry name" value="Dynein light chain 2a, cytoplasmic"/>
    <property type="match status" value="1"/>
</dbReference>
<proteinExistence type="predicted"/>
<evidence type="ECO:0000313" key="2">
    <source>
        <dbReference type="Proteomes" id="UP000000420"/>
    </source>
</evidence>
<protein>
    <recommendedName>
        <fullName evidence="3">Roadblock/LC7 domain-containing protein</fullName>
    </recommendedName>
</protein>
<dbReference type="DNASU" id="1000601"/>
<dbReference type="RefSeq" id="WP_011039002.1">
    <property type="nucleotide sequence ID" value="NC_007086.1"/>
</dbReference>
<dbReference type="KEGG" id="xcb:XC_4017"/>
<dbReference type="AlphaFoldDB" id="A0A0H2XC59"/>
<accession>A0A0H2XC59</accession>
<reference evidence="1 2" key="1">
    <citation type="journal article" date="2005" name="Genome Res.">
        <title>Comparative and functional genomic analyses of the pathogenicity of phytopathogen Xanthomonas campestris pv. campestris.</title>
        <authorList>
            <person name="Qian W."/>
            <person name="Jia Y."/>
            <person name="Ren S.X."/>
            <person name="He Y.Q."/>
            <person name="Feng J.X."/>
            <person name="Lu L.F."/>
            <person name="Sun Q."/>
            <person name="Ying G."/>
            <person name="Tang D.J."/>
            <person name="Tang H."/>
            <person name="Wu W."/>
            <person name="Hao P."/>
            <person name="Wang L."/>
            <person name="Jiang B.L."/>
            <person name="Zeng S."/>
            <person name="Gu W.Y."/>
            <person name="Lu G."/>
            <person name="Rong L."/>
            <person name="Tian Y."/>
            <person name="Yao Z."/>
            <person name="Fu G."/>
            <person name="Chen B."/>
            <person name="Fang R."/>
            <person name="Qiang B."/>
            <person name="Chen Z."/>
            <person name="Zhao G.P."/>
            <person name="Tang J.L."/>
            <person name="He C."/>
        </authorList>
    </citation>
    <scope>NUCLEOTIDE SEQUENCE [LARGE SCALE GENOMIC DNA]</scope>
    <source>
        <strain evidence="1 2">8004</strain>
    </source>
</reference>
<dbReference type="GeneID" id="58015233"/>
<name>A0A0H2XC59_XANC8</name>
<dbReference type="EMBL" id="CP000050">
    <property type="protein sequence ID" value="AAY51056.1"/>
    <property type="molecule type" value="Genomic_DNA"/>
</dbReference>
<sequence length="119" mass="12897">MSKLNLEQLHSLAGFVGAALVDSDSGMALGMTGGTELNLELAAAGNTEVVRAKRRIAEQLGLNDTIEDILITLSKQYHLLRPLESNGALFLYVVLDRAKANLAMARHELKAFEKTLDFG</sequence>
<organism evidence="1 2">
    <name type="scientific">Xanthomonas campestris pv. campestris (strain 8004)</name>
    <dbReference type="NCBI Taxonomy" id="314565"/>
    <lineage>
        <taxon>Bacteria</taxon>
        <taxon>Pseudomonadati</taxon>
        <taxon>Pseudomonadota</taxon>
        <taxon>Gammaproteobacteria</taxon>
        <taxon>Lysobacterales</taxon>
        <taxon>Lysobacteraceae</taxon>
        <taxon>Xanthomonas</taxon>
    </lineage>
</organism>
<evidence type="ECO:0000313" key="1">
    <source>
        <dbReference type="EMBL" id="AAY51056.1"/>
    </source>
</evidence>
<dbReference type="HOGENOM" id="CLU_139202_1_0_6"/>
<evidence type="ECO:0008006" key="3">
    <source>
        <dbReference type="Google" id="ProtNLM"/>
    </source>
</evidence>
<dbReference type="SMR" id="A0A0H2XC59"/>